<dbReference type="GO" id="GO:0006952">
    <property type="term" value="P:defense response"/>
    <property type="evidence" value="ECO:0007669"/>
    <property type="project" value="UniProtKB-KW"/>
</dbReference>
<evidence type="ECO:0000256" key="2">
    <source>
        <dbReference type="ARBA" id="ARBA00022741"/>
    </source>
</evidence>
<evidence type="ECO:0000259" key="7">
    <source>
        <dbReference type="Pfam" id="PF25019"/>
    </source>
</evidence>
<dbReference type="Pfam" id="PF25019">
    <property type="entry name" value="LRR_R13L1-DRL21"/>
    <property type="match status" value="1"/>
</dbReference>
<feature type="domain" description="NB-ARC" evidence="5">
    <location>
        <begin position="191"/>
        <end position="269"/>
    </location>
</feature>
<evidence type="ECO:0000256" key="4">
    <source>
        <dbReference type="ARBA" id="ARBA00022840"/>
    </source>
</evidence>
<evidence type="ECO:0000259" key="6">
    <source>
        <dbReference type="Pfam" id="PF23559"/>
    </source>
</evidence>
<dbReference type="AlphaFoldDB" id="A0A8X8ZRH0"/>
<sequence length="806" mass="91022">MVGRVEESRSLFSNTISGKAWKMWLQHVDALSYSADDLLDGISLDLAKHAANPDRLQVPDIILSPFNLTLPRQLSKIRGELDEIALEMDALYKTEFTKLGCAYECRPAYNGVTSSLVDEGSVIGREGDKNVIVEKLLGEGLSTSRVSVVSIIGMGGIGKTTLAQLAYNDNRVVDKFDLKMWASLSMGIDTELIRDKRFLLVLDDYWSEEYRDWDILSSPFRVGAFGSKILLTSRSMIVSQIVGAVHSHCVETLSDDNSWELLKQRATSASNLTSEFERIGREIAIKCKGLPLAAKTVGGMLHFKDDPTEWISILNSEWWDLYMNGNDIFAALALSYHHLPPHLKKSEGFVHPTRNMGIEDLGYDYFKNLLQRSFFQSSDANVRGGEVYKMHDLIHSMAQLVSSRTSLHLKDSQSNENLELFKNTRHLSLDCPSRQPRVLEGYLWYENLRTLKVISVCGGSIEVSYLPFLKLKSLRVLDLSRTGLVELPESIENLKYLRYLNLSENGGLTRLPDIFHLDIKQLNGMPSELGKLVNLQTLSAFIVGRTEGHGIQELKNMKFLRGCLSIKNLDHVPTVDKAKQAMLLTKPFLVRLEFEWNGSGYSNHHEQILHGLQPHENLKELLLTNYNGFSLPGWFSSPLCKLLSINLQSCNYCHILTPLAKLRYLKSLTIDDMANWSQVNQDFSGFQSLEYLAMKNIPNLVSWCMFRGSRFPHLHTLHINDCPMLTNLPSLVDATRFHSLDINQCPEIRSLPHDGLPGSLAEVTISDSGLLTDRCRVQEGADWHMIKSVPKIVIDYVEIGWAERSF</sequence>
<feature type="domain" description="Disease resistance protein winged helix" evidence="6">
    <location>
        <begin position="346"/>
        <end position="398"/>
    </location>
</feature>
<dbReference type="Proteomes" id="UP000298416">
    <property type="component" value="Unassembled WGS sequence"/>
</dbReference>
<keyword evidence="4" id="KW-0067">ATP-binding</keyword>
<name>A0A8X8ZRH0_SALSN</name>
<feature type="domain" description="NB-ARC" evidence="5">
    <location>
        <begin position="131"/>
        <end position="189"/>
    </location>
</feature>
<feature type="domain" description="R13L1/DRL21-like LRR repeat region" evidence="7">
    <location>
        <begin position="551"/>
        <end position="673"/>
    </location>
</feature>
<dbReference type="SUPFAM" id="SSF52540">
    <property type="entry name" value="P-loop containing nucleoside triphosphate hydrolases"/>
    <property type="match status" value="1"/>
</dbReference>
<dbReference type="PRINTS" id="PR00364">
    <property type="entry name" value="DISEASERSIST"/>
</dbReference>
<dbReference type="GO" id="GO:0043531">
    <property type="term" value="F:ADP binding"/>
    <property type="evidence" value="ECO:0007669"/>
    <property type="project" value="InterPro"/>
</dbReference>
<dbReference type="Pfam" id="PF00931">
    <property type="entry name" value="NB-ARC"/>
    <property type="match status" value="2"/>
</dbReference>
<dbReference type="Gene3D" id="3.80.10.10">
    <property type="entry name" value="Ribonuclease Inhibitor"/>
    <property type="match status" value="1"/>
</dbReference>
<evidence type="ECO:0000313" key="9">
    <source>
        <dbReference type="Proteomes" id="UP000298416"/>
    </source>
</evidence>
<dbReference type="PANTHER" id="PTHR36766">
    <property type="entry name" value="PLANT BROAD-SPECTRUM MILDEW RESISTANCE PROTEIN RPW8"/>
    <property type="match status" value="1"/>
</dbReference>
<dbReference type="InterPro" id="IPR042197">
    <property type="entry name" value="Apaf_helical"/>
</dbReference>
<evidence type="ECO:0000259" key="5">
    <source>
        <dbReference type="Pfam" id="PF00931"/>
    </source>
</evidence>
<keyword evidence="2" id="KW-0547">Nucleotide-binding</keyword>
<dbReference type="Gene3D" id="3.40.50.300">
    <property type="entry name" value="P-loop containing nucleotide triphosphate hydrolases"/>
    <property type="match status" value="2"/>
</dbReference>
<dbReference type="InterPro" id="IPR002182">
    <property type="entry name" value="NB-ARC"/>
</dbReference>
<proteinExistence type="predicted"/>
<keyword evidence="1" id="KW-0433">Leucine-rich repeat</keyword>
<dbReference type="InterPro" id="IPR056789">
    <property type="entry name" value="LRR_R13L1-DRL21"/>
</dbReference>
<gene>
    <name evidence="8" type="ORF">SASPL_127169</name>
</gene>
<dbReference type="EMBL" id="PNBA02000009">
    <property type="protein sequence ID" value="KAG6414447.1"/>
    <property type="molecule type" value="Genomic_DNA"/>
</dbReference>
<evidence type="ECO:0000313" key="8">
    <source>
        <dbReference type="EMBL" id="KAG6414447.1"/>
    </source>
</evidence>
<dbReference type="InterPro" id="IPR032675">
    <property type="entry name" value="LRR_dom_sf"/>
</dbReference>
<dbReference type="InterPro" id="IPR058922">
    <property type="entry name" value="WHD_DRP"/>
</dbReference>
<evidence type="ECO:0008006" key="10">
    <source>
        <dbReference type="Google" id="ProtNLM"/>
    </source>
</evidence>
<dbReference type="Gene3D" id="1.10.8.430">
    <property type="entry name" value="Helical domain of apoptotic protease-activating factors"/>
    <property type="match status" value="1"/>
</dbReference>
<keyword evidence="3" id="KW-0611">Plant defense</keyword>
<organism evidence="8">
    <name type="scientific">Salvia splendens</name>
    <name type="common">Scarlet sage</name>
    <dbReference type="NCBI Taxonomy" id="180675"/>
    <lineage>
        <taxon>Eukaryota</taxon>
        <taxon>Viridiplantae</taxon>
        <taxon>Streptophyta</taxon>
        <taxon>Embryophyta</taxon>
        <taxon>Tracheophyta</taxon>
        <taxon>Spermatophyta</taxon>
        <taxon>Magnoliopsida</taxon>
        <taxon>eudicotyledons</taxon>
        <taxon>Gunneridae</taxon>
        <taxon>Pentapetalae</taxon>
        <taxon>asterids</taxon>
        <taxon>lamiids</taxon>
        <taxon>Lamiales</taxon>
        <taxon>Lamiaceae</taxon>
        <taxon>Nepetoideae</taxon>
        <taxon>Mentheae</taxon>
        <taxon>Salviinae</taxon>
        <taxon>Salvia</taxon>
        <taxon>Salvia subgen. Calosphace</taxon>
        <taxon>core Calosphace</taxon>
    </lineage>
</organism>
<comment type="caution">
    <text evidence="8">The sequence shown here is derived from an EMBL/GenBank/DDBJ whole genome shotgun (WGS) entry which is preliminary data.</text>
</comment>
<reference evidence="8" key="1">
    <citation type="submission" date="2018-01" db="EMBL/GenBank/DDBJ databases">
        <authorList>
            <person name="Mao J.F."/>
        </authorList>
    </citation>
    <scope>NUCLEOTIDE SEQUENCE</scope>
    <source>
        <strain evidence="8">Huo1</strain>
        <tissue evidence="8">Leaf</tissue>
    </source>
</reference>
<evidence type="ECO:0000256" key="1">
    <source>
        <dbReference type="ARBA" id="ARBA00022614"/>
    </source>
</evidence>
<dbReference type="PANTHER" id="PTHR36766:SF70">
    <property type="entry name" value="DISEASE RESISTANCE PROTEIN RGA4"/>
    <property type="match status" value="1"/>
</dbReference>
<evidence type="ECO:0000256" key="3">
    <source>
        <dbReference type="ARBA" id="ARBA00022821"/>
    </source>
</evidence>
<reference evidence="8" key="2">
    <citation type="submission" date="2020-08" db="EMBL/GenBank/DDBJ databases">
        <title>Plant Genome Project.</title>
        <authorList>
            <person name="Zhang R.-G."/>
        </authorList>
    </citation>
    <scope>NUCLEOTIDE SEQUENCE</scope>
    <source>
        <strain evidence="8">Huo1</strain>
        <tissue evidence="8">Leaf</tissue>
    </source>
</reference>
<dbReference type="Pfam" id="PF23559">
    <property type="entry name" value="WHD_DRP"/>
    <property type="match status" value="1"/>
</dbReference>
<dbReference type="InterPro" id="IPR027417">
    <property type="entry name" value="P-loop_NTPase"/>
</dbReference>
<keyword evidence="9" id="KW-1185">Reference proteome</keyword>
<protein>
    <recommendedName>
        <fullName evidence="10">Disease resistance protein RPM1</fullName>
    </recommendedName>
</protein>
<dbReference type="SUPFAM" id="SSF52058">
    <property type="entry name" value="L domain-like"/>
    <property type="match status" value="1"/>
</dbReference>
<accession>A0A8X8ZRH0</accession>